<feature type="transmembrane region" description="Helical" evidence="1">
    <location>
        <begin position="151"/>
        <end position="169"/>
    </location>
</feature>
<reference evidence="2 3" key="1">
    <citation type="submission" date="2018-05" db="EMBL/GenBank/DDBJ databases">
        <title>Genomic Encyclopedia of Type Strains, Phase IV (KMG-IV): sequencing the most valuable type-strain genomes for metagenomic binning, comparative biology and taxonomic classification.</title>
        <authorList>
            <person name="Goeker M."/>
        </authorList>
    </citation>
    <scope>NUCLEOTIDE SEQUENCE [LARGE SCALE GENOMIC DNA]</scope>
    <source>
        <strain evidence="2 3">DSM 29661</strain>
    </source>
</reference>
<feature type="transmembrane region" description="Helical" evidence="1">
    <location>
        <begin position="29"/>
        <end position="50"/>
    </location>
</feature>
<dbReference type="EMBL" id="QJKI01000023">
    <property type="protein sequence ID" value="PXX75971.1"/>
    <property type="molecule type" value="Genomic_DNA"/>
</dbReference>
<dbReference type="OrthoDB" id="9157325at2"/>
<dbReference type="RefSeq" id="WP_110391714.1">
    <property type="nucleotide sequence ID" value="NZ_QJKI01000023.1"/>
</dbReference>
<name>A0A318KJ91_9NEIS</name>
<evidence type="ECO:0000256" key="1">
    <source>
        <dbReference type="SAM" id="Phobius"/>
    </source>
</evidence>
<keyword evidence="1" id="KW-0472">Membrane</keyword>
<keyword evidence="1" id="KW-0812">Transmembrane</keyword>
<comment type="caution">
    <text evidence="2">The sequence shown here is derived from an EMBL/GenBank/DDBJ whole genome shotgun (WGS) entry which is preliminary data.</text>
</comment>
<feature type="transmembrane region" description="Helical" evidence="1">
    <location>
        <begin position="62"/>
        <end position="81"/>
    </location>
</feature>
<dbReference type="Proteomes" id="UP000247555">
    <property type="component" value="Unassembled WGS sequence"/>
</dbReference>
<keyword evidence="3" id="KW-1185">Reference proteome</keyword>
<dbReference type="AlphaFoldDB" id="A0A318KJ91"/>
<gene>
    <name evidence="2" type="ORF">DFR34_1233</name>
</gene>
<feature type="transmembrane region" description="Helical" evidence="1">
    <location>
        <begin position="102"/>
        <end position="120"/>
    </location>
</feature>
<accession>A0A318KJ91</accession>
<sequence length="346" mass="38619">MTVPSQQLHAIHSMLTAGQRNLRLERHTLWLWGVPAGVLFVLFVLSEHILTPDQFPDLTQRALAWLALLLTVLATVATLDWHWTRQAKQTRDEAWSFIHRQVVKVLWLLMGLATLTTFAMFFYGGGYMVCAVWLVFLGVSLYLHGLFSEELLEWAGLLTIALGIVSLLARLPYDSMRWVAAAVFGLGLPMLSLMLDHGRHRPASLRLGQMLAWLSVVVLAPLTLDRLLHQTPPVELPITPLREFHQSQPGAQVVRLPVGTVIPVQIELAGDVFASPSPVQLPLTLRQPVDVLLKNGQLSGEARIPGEPWLRRDTRWLNIPWLKADLPPGGQPAVRTQLIVRVGGQP</sequence>
<proteinExistence type="predicted"/>
<keyword evidence="1" id="KW-1133">Transmembrane helix</keyword>
<evidence type="ECO:0000313" key="2">
    <source>
        <dbReference type="EMBL" id="PXX75971.1"/>
    </source>
</evidence>
<protein>
    <recommendedName>
        <fullName evidence="4">MFS transporter permease</fullName>
    </recommendedName>
</protein>
<organism evidence="2 3">
    <name type="scientific">Rivihabitans pingtungensis</name>
    <dbReference type="NCBI Taxonomy" id="1054498"/>
    <lineage>
        <taxon>Bacteria</taxon>
        <taxon>Pseudomonadati</taxon>
        <taxon>Pseudomonadota</taxon>
        <taxon>Betaproteobacteria</taxon>
        <taxon>Neisseriales</taxon>
        <taxon>Aquaspirillaceae</taxon>
        <taxon>Rivihabitans</taxon>
    </lineage>
</organism>
<feature type="transmembrane region" description="Helical" evidence="1">
    <location>
        <begin position="175"/>
        <end position="195"/>
    </location>
</feature>
<evidence type="ECO:0000313" key="3">
    <source>
        <dbReference type="Proteomes" id="UP000247555"/>
    </source>
</evidence>
<evidence type="ECO:0008006" key="4">
    <source>
        <dbReference type="Google" id="ProtNLM"/>
    </source>
</evidence>